<dbReference type="InterPro" id="IPR001789">
    <property type="entry name" value="Sig_transdc_resp-reg_receiver"/>
</dbReference>
<evidence type="ECO:0000313" key="7">
    <source>
        <dbReference type="Proteomes" id="UP000593737"/>
    </source>
</evidence>
<dbReference type="PROSITE" id="PS50110">
    <property type="entry name" value="RESPONSE_REGULATORY"/>
    <property type="match status" value="1"/>
</dbReference>
<keyword evidence="3" id="KW-0804">Transcription</keyword>
<evidence type="ECO:0000313" key="6">
    <source>
        <dbReference type="EMBL" id="QPD05265.1"/>
    </source>
</evidence>
<evidence type="ECO:0000256" key="4">
    <source>
        <dbReference type="PROSITE-ProRule" id="PRU00169"/>
    </source>
</evidence>
<reference evidence="6 7" key="1">
    <citation type="journal article" date="2020" name="ISME J.">
        <title>Enrichment and physiological characterization of a novel comammox Nitrospira indicates ammonium inhibition of complete nitrification.</title>
        <authorList>
            <person name="Sakoula D."/>
            <person name="Koch H."/>
            <person name="Frank J."/>
            <person name="Jetten M.S.M."/>
            <person name="van Kessel M.A.H.J."/>
            <person name="Lucker S."/>
        </authorList>
    </citation>
    <scope>NUCLEOTIDE SEQUENCE [LARGE SCALE GENOMIC DNA]</scope>
    <source>
        <strain evidence="6">Comreactor17</strain>
    </source>
</reference>
<evidence type="ECO:0000256" key="3">
    <source>
        <dbReference type="ARBA" id="ARBA00023163"/>
    </source>
</evidence>
<gene>
    <name evidence="6" type="ORF">Nkreftii_003039</name>
</gene>
<dbReference type="SUPFAM" id="SSF52172">
    <property type="entry name" value="CheY-like"/>
    <property type="match status" value="1"/>
</dbReference>
<organism evidence="6 7">
    <name type="scientific">Candidatus Nitrospira kreftii</name>
    <dbReference type="NCBI Taxonomy" id="2652173"/>
    <lineage>
        <taxon>Bacteria</taxon>
        <taxon>Pseudomonadati</taxon>
        <taxon>Nitrospirota</taxon>
        <taxon>Nitrospiria</taxon>
        <taxon>Nitrospirales</taxon>
        <taxon>Nitrospiraceae</taxon>
        <taxon>Nitrospira</taxon>
    </lineage>
</organism>
<dbReference type="EMBL" id="CP047423">
    <property type="protein sequence ID" value="QPD05265.1"/>
    <property type="molecule type" value="Genomic_DNA"/>
</dbReference>
<dbReference type="GO" id="GO:0000160">
    <property type="term" value="P:phosphorelay signal transduction system"/>
    <property type="evidence" value="ECO:0007669"/>
    <property type="project" value="InterPro"/>
</dbReference>
<dbReference type="SMART" id="SM00448">
    <property type="entry name" value="REC"/>
    <property type="match status" value="1"/>
</dbReference>
<dbReference type="Pfam" id="PF00072">
    <property type="entry name" value="Response_reg"/>
    <property type="match status" value="1"/>
</dbReference>
<dbReference type="InterPro" id="IPR058245">
    <property type="entry name" value="NreC/VraR/RcsB-like_REC"/>
</dbReference>
<dbReference type="Gene3D" id="3.40.50.2300">
    <property type="match status" value="1"/>
</dbReference>
<dbReference type="PANTHER" id="PTHR43214">
    <property type="entry name" value="TWO-COMPONENT RESPONSE REGULATOR"/>
    <property type="match status" value="1"/>
</dbReference>
<dbReference type="PANTHER" id="PTHR43214:SF41">
    <property type="entry name" value="NITRATE_NITRITE RESPONSE REGULATOR PROTEIN NARP"/>
    <property type="match status" value="1"/>
</dbReference>
<feature type="domain" description="Response regulatory" evidence="5">
    <location>
        <begin position="5"/>
        <end position="119"/>
    </location>
</feature>
<evidence type="ECO:0000256" key="1">
    <source>
        <dbReference type="ARBA" id="ARBA00023015"/>
    </source>
</evidence>
<accession>A0A7S8J0S6</accession>
<sequence>MSKPHILLADDHPQMLANLCRLADKAGEVVGAVTDGRAAVDASRRLHPDVVVLDLVMPRVGGLDAARAIRRDLPDCRVVVCTVHANENTRDEAFAAGAVGFVRKQSAHSDLVPAIHAAWAGETFVSPLLEHNTAPPQKNGDSG</sequence>
<dbReference type="GO" id="GO:0003677">
    <property type="term" value="F:DNA binding"/>
    <property type="evidence" value="ECO:0007669"/>
    <property type="project" value="UniProtKB-KW"/>
</dbReference>
<proteinExistence type="predicted"/>
<evidence type="ECO:0000259" key="5">
    <source>
        <dbReference type="PROSITE" id="PS50110"/>
    </source>
</evidence>
<dbReference type="InterPro" id="IPR011006">
    <property type="entry name" value="CheY-like_superfamily"/>
</dbReference>
<keyword evidence="4" id="KW-0597">Phosphoprotein</keyword>
<dbReference type="CDD" id="cd17535">
    <property type="entry name" value="REC_NarL-like"/>
    <property type="match status" value="1"/>
</dbReference>
<keyword evidence="2 6" id="KW-0238">DNA-binding</keyword>
<keyword evidence="1" id="KW-0805">Transcription regulation</keyword>
<dbReference type="Proteomes" id="UP000593737">
    <property type="component" value="Chromosome"/>
</dbReference>
<dbReference type="InterPro" id="IPR039420">
    <property type="entry name" value="WalR-like"/>
</dbReference>
<feature type="modified residue" description="4-aspartylphosphate" evidence="4">
    <location>
        <position position="54"/>
    </location>
</feature>
<evidence type="ECO:0000256" key="2">
    <source>
        <dbReference type="ARBA" id="ARBA00023125"/>
    </source>
</evidence>
<protein>
    <submittedName>
        <fullName evidence="6">DNA-binding response regulator</fullName>
    </submittedName>
</protein>
<dbReference type="AlphaFoldDB" id="A0A7S8J0S6"/>
<dbReference type="KEGG" id="nkf:Nkreftii_003039"/>
<name>A0A7S8J0S6_9BACT</name>